<dbReference type="OrthoDB" id="9784272at2"/>
<dbReference type="Pfam" id="PF08281">
    <property type="entry name" value="Sigma70_r4_2"/>
    <property type="match status" value="1"/>
</dbReference>
<gene>
    <name evidence="8" type="ORF">D6T63_03270</name>
</gene>
<dbReference type="InterPro" id="IPR039425">
    <property type="entry name" value="RNA_pol_sigma-70-like"/>
</dbReference>
<name>A0A3A5MFQ8_9MICC</name>
<dbReference type="InterPro" id="IPR013249">
    <property type="entry name" value="RNA_pol_sigma70_r4_t2"/>
</dbReference>
<dbReference type="GO" id="GO:0003677">
    <property type="term" value="F:DNA binding"/>
    <property type="evidence" value="ECO:0007669"/>
    <property type="project" value="InterPro"/>
</dbReference>
<dbReference type="PANTHER" id="PTHR43133">
    <property type="entry name" value="RNA POLYMERASE ECF-TYPE SIGMA FACTO"/>
    <property type="match status" value="1"/>
</dbReference>
<feature type="domain" description="RNA polymerase sigma factor 70 region 4 type 2" evidence="7">
    <location>
        <begin position="177"/>
        <end position="225"/>
    </location>
</feature>
<dbReference type="Gene3D" id="1.10.1740.10">
    <property type="match status" value="1"/>
</dbReference>
<sequence>MLTAQLPVITRASPRPLPGTPAPVSAASPAPPVPSSDQQPDKQTDRQTDKQAGDIGVLLSRVGQGEVQAFEDLYTQTASRVYGLVRKVLVDAQISAETTQDVFLALWQGAAARFDPNLGSGMSWIMTLAHRRAVDKVRAEESHRVRDLKWGIKNQDIGYDQVADTVLQRSEVDAVRAHLLTLSDVQRDAIYLAYYTGMTYTEVAEHLGIPIPTAKTRIRDGIKRLSAALHNAA</sequence>
<dbReference type="NCBIfam" id="TIGR02937">
    <property type="entry name" value="sigma70-ECF"/>
    <property type="match status" value="1"/>
</dbReference>
<dbReference type="EMBL" id="QZVT01000002">
    <property type="protein sequence ID" value="RJT81798.1"/>
    <property type="molecule type" value="Genomic_DNA"/>
</dbReference>
<keyword evidence="9" id="KW-1185">Reference proteome</keyword>
<comment type="similarity">
    <text evidence="1">Belongs to the sigma-70 factor family. ECF subfamily.</text>
</comment>
<proteinExistence type="inferred from homology"/>
<dbReference type="CDD" id="cd06171">
    <property type="entry name" value="Sigma70_r4"/>
    <property type="match status" value="1"/>
</dbReference>
<keyword evidence="4" id="KW-0804">Transcription</keyword>
<feature type="compositionally biased region" description="Basic and acidic residues" evidence="5">
    <location>
        <begin position="39"/>
        <end position="50"/>
    </location>
</feature>
<dbReference type="SUPFAM" id="SSF88659">
    <property type="entry name" value="Sigma3 and sigma4 domains of RNA polymerase sigma factors"/>
    <property type="match status" value="1"/>
</dbReference>
<evidence type="ECO:0000256" key="5">
    <source>
        <dbReference type="SAM" id="MobiDB-lite"/>
    </source>
</evidence>
<evidence type="ECO:0000313" key="8">
    <source>
        <dbReference type="EMBL" id="RJT81798.1"/>
    </source>
</evidence>
<dbReference type="InterPro" id="IPR036388">
    <property type="entry name" value="WH-like_DNA-bd_sf"/>
</dbReference>
<comment type="caution">
    <text evidence="8">The sequence shown here is derived from an EMBL/GenBank/DDBJ whole genome shotgun (WGS) entry which is preliminary data.</text>
</comment>
<organism evidence="8 9">
    <name type="scientific">Arthrobacter cheniae</name>
    <dbReference type="NCBI Taxonomy" id="1258888"/>
    <lineage>
        <taxon>Bacteria</taxon>
        <taxon>Bacillati</taxon>
        <taxon>Actinomycetota</taxon>
        <taxon>Actinomycetes</taxon>
        <taxon>Micrococcales</taxon>
        <taxon>Micrococcaceae</taxon>
        <taxon>Arthrobacter</taxon>
    </lineage>
</organism>
<protein>
    <submittedName>
        <fullName evidence="8">Sigma-70 family RNA polymerase sigma factor</fullName>
    </submittedName>
</protein>
<evidence type="ECO:0000313" key="9">
    <source>
        <dbReference type="Proteomes" id="UP000272560"/>
    </source>
</evidence>
<accession>A0A3A5MFQ8</accession>
<dbReference type="InterPro" id="IPR014284">
    <property type="entry name" value="RNA_pol_sigma-70_dom"/>
</dbReference>
<dbReference type="Proteomes" id="UP000272560">
    <property type="component" value="Unassembled WGS sequence"/>
</dbReference>
<dbReference type="AlphaFoldDB" id="A0A3A5MFQ8"/>
<dbReference type="Pfam" id="PF04542">
    <property type="entry name" value="Sigma70_r2"/>
    <property type="match status" value="1"/>
</dbReference>
<keyword evidence="2" id="KW-0805">Transcription regulation</keyword>
<dbReference type="InterPro" id="IPR013325">
    <property type="entry name" value="RNA_pol_sigma_r2"/>
</dbReference>
<feature type="region of interest" description="Disordered" evidence="5">
    <location>
        <begin position="1"/>
        <end position="50"/>
    </location>
</feature>
<dbReference type="GO" id="GO:0016987">
    <property type="term" value="F:sigma factor activity"/>
    <property type="evidence" value="ECO:0007669"/>
    <property type="project" value="UniProtKB-KW"/>
</dbReference>
<dbReference type="PANTHER" id="PTHR43133:SF66">
    <property type="entry name" value="ECF RNA POLYMERASE SIGMA FACTOR SIGK"/>
    <property type="match status" value="1"/>
</dbReference>
<feature type="domain" description="RNA polymerase sigma-70 region 2" evidence="6">
    <location>
        <begin position="73"/>
        <end position="140"/>
    </location>
</feature>
<dbReference type="NCBIfam" id="NF007228">
    <property type="entry name" value="PRK09646.1"/>
    <property type="match status" value="1"/>
</dbReference>
<evidence type="ECO:0000259" key="7">
    <source>
        <dbReference type="Pfam" id="PF08281"/>
    </source>
</evidence>
<dbReference type="InterPro" id="IPR013324">
    <property type="entry name" value="RNA_pol_sigma_r3/r4-like"/>
</dbReference>
<dbReference type="SUPFAM" id="SSF88946">
    <property type="entry name" value="Sigma2 domain of RNA polymerase sigma factors"/>
    <property type="match status" value="1"/>
</dbReference>
<evidence type="ECO:0000256" key="2">
    <source>
        <dbReference type="ARBA" id="ARBA00023015"/>
    </source>
</evidence>
<evidence type="ECO:0000256" key="1">
    <source>
        <dbReference type="ARBA" id="ARBA00010641"/>
    </source>
</evidence>
<evidence type="ECO:0000256" key="3">
    <source>
        <dbReference type="ARBA" id="ARBA00023082"/>
    </source>
</evidence>
<dbReference type="InterPro" id="IPR007627">
    <property type="entry name" value="RNA_pol_sigma70_r2"/>
</dbReference>
<evidence type="ECO:0000256" key="4">
    <source>
        <dbReference type="ARBA" id="ARBA00023163"/>
    </source>
</evidence>
<reference evidence="8 9" key="1">
    <citation type="submission" date="2018-09" db="EMBL/GenBank/DDBJ databases">
        <title>Novel species of Arthrobacter.</title>
        <authorList>
            <person name="Liu Q."/>
            <person name="Xin Y.-H."/>
        </authorList>
    </citation>
    <scope>NUCLEOTIDE SEQUENCE [LARGE SCALE GENOMIC DNA]</scope>
    <source>
        <strain evidence="8 9">Hz2</strain>
    </source>
</reference>
<dbReference type="Gene3D" id="1.10.10.10">
    <property type="entry name" value="Winged helix-like DNA-binding domain superfamily/Winged helix DNA-binding domain"/>
    <property type="match status" value="1"/>
</dbReference>
<evidence type="ECO:0000259" key="6">
    <source>
        <dbReference type="Pfam" id="PF04542"/>
    </source>
</evidence>
<dbReference type="RefSeq" id="WP_120147618.1">
    <property type="nucleotide sequence ID" value="NZ_QZVT01000002.1"/>
</dbReference>
<keyword evidence="3" id="KW-0731">Sigma factor</keyword>
<dbReference type="GO" id="GO:0006352">
    <property type="term" value="P:DNA-templated transcription initiation"/>
    <property type="evidence" value="ECO:0007669"/>
    <property type="project" value="InterPro"/>
</dbReference>